<evidence type="ECO:0000256" key="4">
    <source>
        <dbReference type="ARBA" id="ARBA00022640"/>
    </source>
</evidence>
<dbReference type="OrthoDB" id="1737553at2759"/>
<dbReference type="PANTHER" id="PTHR31620">
    <property type="entry name" value="PROTEIN RETICULATA-RELATED 2, CHLOROPLASTIC-RELATED"/>
    <property type="match status" value="1"/>
</dbReference>
<comment type="subcellular location">
    <subcellularLocation>
        <location evidence="1">Plastid</location>
        <location evidence="1">Chloroplast membrane</location>
        <topology evidence="1">Multi-pass membrane protein</topology>
    </subcellularLocation>
</comment>
<keyword evidence="5" id="KW-0812">Transmembrane</keyword>
<evidence type="ECO:0000313" key="9">
    <source>
        <dbReference type="EMBL" id="OMP01102.1"/>
    </source>
</evidence>
<evidence type="ECO:0000256" key="7">
    <source>
        <dbReference type="ARBA" id="ARBA00022989"/>
    </source>
</evidence>
<dbReference type="STRING" id="93759.A0A1R3K1Z1"/>
<protein>
    <submittedName>
        <fullName evidence="9">Uncharacterized protein</fullName>
    </submittedName>
</protein>
<dbReference type="PANTHER" id="PTHR31620:SF15">
    <property type="entry name" value="PROTEIN RETICULATA-RELATED 2, CHLOROPLASTIC-RELATED"/>
    <property type="match status" value="1"/>
</dbReference>
<keyword evidence="3" id="KW-0150">Chloroplast</keyword>
<comment type="caution">
    <text evidence="9">The sequence shown here is derived from an EMBL/GenBank/DDBJ whole genome shotgun (WGS) entry which is preliminary data.</text>
</comment>
<dbReference type="Proteomes" id="UP000187203">
    <property type="component" value="Unassembled WGS sequence"/>
</dbReference>
<gene>
    <name evidence="9" type="ORF">COLO4_12157</name>
</gene>
<evidence type="ECO:0000313" key="10">
    <source>
        <dbReference type="Proteomes" id="UP000187203"/>
    </source>
</evidence>
<keyword evidence="6" id="KW-0809">Transit peptide</keyword>
<evidence type="ECO:0000256" key="5">
    <source>
        <dbReference type="ARBA" id="ARBA00022692"/>
    </source>
</evidence>
<keyword evidence="10" id="KW-1185">Reference proteome</keyword>
<evidence type="ECO:0000256" key="6">
    <source>
        <dbReference type="ARBA" id="ARBA00022946"/>
    </source>
</evidence>
<dbReference type="EMBL" id="AWUE01014840">
    <property type="protein sequence ID" value="OMP01102.1"/>
    <property type="molecule type" value="Genomic_DNA"/>
</dbReference>
<name>A0A1R3K1Z1_9ROSI</name>
<sequence>MLFHFLGIASQMLTRQPVRLLSMMEVLGLASSEEVKGLDCISTKIQEINCSRSASMVAGEVSARSPTVAVAEIPALTQSPGEHDVSPPTDVENVALEQCENNGLTEDSSHDSGIANARELASNVDEGVRRSQRLKTQPKRFQQFEIDLPPSITHTQLSSSSAISTVAANPQFPFKVIIEEFVRVSACVVGGMASRPNFGLNELNFVFSTLIVGSILNSTLMYLLAPTTSSSSTSSSRLPSIFASCPRSHMFELGTYTLMNRFGTFVL</sequence>
<evidence type="ECO:0000256" key="8">
    <source>
        <dbReference type="ARBA" id="ARBA00023136"/>
    </source>
</evidence>
<evidence type="ECO:0000256" key="1">
    <source>
        <dbReference type="ARBA" id="ARBA00004508"/>
    </source>
</evidence>
<organism evidence="9 10">
    <name type="scientific">Corchorus olitorius</name>
    <dbReference type="NCBI Taxonomy" id="93759"/>
    <lineage>
        <taxon>Eukaryota</taxon>
        <taxon>Viridiplantae</taxon>
        <taxon>Streptophyta</taxon>
        <taxon>Embryophyta</taxon>
        <taxon>Tracheophyta</taxon>
        <taxon>Spermatophyta</taxon>
        <taxon>Magnoliopsida</taxon>
        <taxon>eudicotyledons</taxon>
        <taxon>Gunneridae</taxon>
        <taxon>Pentapetalae</taxon>
        <taxon>rosids</taxon>
        <taxon>malvids</taxon>
        <taxon>Malvales</taxon>
        <taxon>Malvaceae</taxon>
        <taxon>Grewioideae</taxon>
        <taxon>Apeibeae</taxon>
        <taxon>Corchorus</taxon>
    </lineage>
</organism>
<comment type="similarity">
    <text evidence="2">Belongs to the RETICULATA family.</text>
</comment>
<evidence type="ECO:0000256" key="3">
    <source>
        <dbReference type="ARBA" id="ARBA00022528"/>
    </source>
</evidence>
<reference evidence="10" key="1">
    <citation type="submission" date="2013-09" db="EMBL/GenBank/DDBJ databases">
        <title>Corchorus olitorius genome sequencing.</title>
        <authorList>
            <person name="Alam M."/>
            <person name="Haque M.S."/>
            <person name="Islam M.S."/>
            <person name="Emdad E.M."/>
            <person name="Islam M.M."/>
            <person name="Ahmed B."/>
            <person name="Halim A."/>
            <person name="Hossen Q.M.M."/>
            <person name="Hossain M.Z."/>
            <person name="Ahmed R."/>
            <person name="Khan M.M."/>
            <person name="Islam R."/>
            <person name="Rashid M.M."/>
            <person name="Khan S.A."/>
            <person name="Rahman M.S."/>
            <person name="Alam M."/>
            <person name="Yahiya A.S."/>
            <person name="Khan M.S."/>
            <person name="Azam M.S."/>
            <person name="Haque T."/>
            <person name="Lashkar M.Z.H."/>
            <person name="Akhand A.I."/>
            <person name="Morshed G."/>
            <person name="Roy S."/>
            <person name="Uddin K.S."/>
            <person name="Rabeya T."/>
            <person name="Hossain A.S."/>
            <person name="Chowdhury A."/>
            <person name="Snigdha A.R."/>
            <person name="Mortoza M.S."/>
            <person name="Matin S.A."/>
            <person name="Hoque S.M.E."/>
            <person name="Islam M.K."/>
            <person name="Roy D.K."/>
            <person name="Haider R."/>
            <person name="Moosa M.M."/>
            <person name="Elias S.M."/>
            <person name="Hasan A.M."/>
            <person name="Jahan S."/>
            <person name="Shafiuddin M."/>
            <person name="Mahmood N."/>
            <person name="Shommy N.S."/>
        </authorList>
    </citation>
    <scope>NUCLEOTIDE SEQUENCE [LARGE SCALE GENOMIC DNA]</scope>
    <source>
        <strain evidence="10">cv. O-4</strain>
    </source>
</reference>
<dbReference type="GO" id="GO:0031969">
    <property type="term" value="C:chloroplast membrane"/>
    <property type="evidence" value="ECO:0007669"/>
    <property type="project" value="UniProtKB-SubCell"/>
</dbReference>
<keyword evidence="4" id="KW-0934">Plastid</keyword>
<accession>A0A1R3K1Z1</accession>
<evidence type="ECO:0000256" key="2">
    <source>
        <dbReference type="ARBA" id="ARBA00010793"/>
    </source>
</evidence>
<dbReference type="AlphaFoldDB" id="A0A1R3K1Z1"/>
<keyword evidence="7" id="KW-1133">Transmembrane helix</keyword>
<proteinExistence type="inferred from homology"/>
<keyword evidence="8" id="KW-0472">Membrane</keyword>
<dbReference type="Pfam" id="PF11891">
    <property type="entry name" value="RETICULATA-like"/>
    <property type="match status" value="1"/>
</dbReference>
<dbReference type="InterPro" id="IPR021825">
    <property type="entry name" value="RETICULATA-related"/>
</dbReference>